<evidence type="ECO:0000313" key="3">
    <source>
        <dbReference type="EMBL" id="MYM36158.1"/>
    </source>
</evidence>
<evidence type="ECO:0000256" key="2">
    <source>
        <dbReference type="SAM" id="SignalP"/>
    </source>
</evidence>
<dbReference type="Pfam" id="PF10082">
    <property type="entry name" value="BBP2_2"/>
    <property type="match status" value="1"/>
</dbReference>
<comment type="caution">
    <text evidence="3">The sequence shown here is derived from an EMBL/GenBank/DDBJ whole genome shotgun (WGS) entry which is preliminary data.</text>
</comment>
<dbReference type="PROSITE" id="PS51257">
    <property type="entry name" value="PROKAR_LIPOPROTEIN"/>
    <property type="match status" value="1"/>
</dbReference>
<sequence>MNDKILFVRHIMTLAVAAACSQAAWAQTAPTGEPGAQESKPVESAPAPVTPISSTAQSTDSIFGATINPNQVAFTPSYESNSRASLPGIMTAPVFGAPVRFGGLFVYPDVIVSHGHNDNLLGSSNNELGTQFTSLNTNVVAELKNDGDRYTASYYGNFTRFDKSSADNFDHHTLAIAGDNTFSSRARLGWTAGYQANTDPRGSTDRTLSATPDKWHASSAAALFAYGAQGAIGRFEVESFVQEKRYDNNLTVTAGGDLNMVNVAGRFLYRVAPKTSLLFELRNIKTDYQLSTSTNTNTDRRILVGVTWEATAATTGVIKIGQLKKDFDNNARSDFSGVSWEGSVRWTPLTYSTIDFNTSRAPADSTGVGDYILNRNESVRWSHQWNSFTTTKVNLGQVDSAYHGIDLQQNTKNYGVGISYAVRRWLNLSAELASTRRTSNVSTQEYKRNVFSLSLEGTL</sequence>
<keyword evidence="2" id="KW-0732">Signal</keyword>
<feature type="signal peptide" evidence="2">
    <location>
        <begin position="1"/>
        <end position="26"/>
    </location>
</feature>
<dbReference type="Proteomes" id="UP000449678">
    <property type="component" value="Unassembled WGS sequence"/>
</dbReference>
<evidence type="ECO:0000256" key="1">
    <source>
        <dbReference type="SAM" id="MobiDB-lite"/>
    </source>
</evidence>
<gene>
    <name evidence="3" type="ORF">GTP38_17645</name>
</gene>
<keyword evidence="4" id="KW-1185">Reference proteome</keyword>
<accession>A0ABW9VBZ1</accession>
<proteinExistence type="predicted"/>
<protein>
    <submittedName>
        <fullName evidence="3">Outer membrane beta-barrel protein</fullName>
    </submittedName>
</protein>
<feature type="region of interest" description="Disordered" evidence="1">
    <location>
        <begin position="29"/>
        <end position="55"/>
    </location>
</feature>
<reference evidence="3 4" key="1">
    <citation type="submission" date="2019-12" db="EMBL/GenBank/DDBJ databases">
        <title>Novel species isolated from a subtropical stream in China.</title>
        <authorList>
            <person name="Lu H."/>
        </authorList>
    </citation>
    <scope>NUCLEOTIDE SEQUENCE [LARGE SCALE GENOMIC DNA]</scope>
    <source>
        <strain evidence="3 4">FT94W</strain>
    </source>
</reference>
<name>A0ABW9VBZ1_9BURK</name>
<dbReference type="EMBL" id="WWCO01000012">
    <property type="protein sequence ID" value="MYM36158.1"/>
    <property type="molecule type" value="Genomic_DNA"/>
</dbReference>
<evidence type="ECO:0000313" key="4">
    <source>
        <dbReference type="Proteomes" id="UP000449678"/>
    </source>
</evidence>
<dbReference type="RefSeq" id="WP_160991531.1">
    <property type="nucleotide sequence ID" value="NZ_WWCO01000012.1"/>
</dbReference>
<dbReference type="InterPro" id="IPR018759">
    <property type="entry name" value="BBP2_2"/>
</dbReference>
<organism evidence="3 4">
    <name type="scientific">Duganella lactea</name>
    <dbReference type="NCBI Taxonomy" id="2692173"/>
    <lineage>
        <taxon>Bacteria</taxon>
        <taxon>Pseudomonadati</taxon>
        <taxon>Pseudomonadota</taxon>
        <taxon>Betaproteobacteria</taxon>
        <taxon>Burkholderiales</taxon>
        <taxon>Oxalobacteraceae</taxon>
        <taxon>Telluria group</taxon>
        <taxon>Duganella</taxon>
    </lineage>
</organism>
<feature type="chain" id="PRO_5045066717" evidence="2">
    <location>
        <begin position="27"/>
        <end position="459"/>
    </location>
</feature>